<dbReference type="SUPFAM" id="SSF52540">
    <property type="entry name" value="P-loop containing nucleoside triphosphate hydrolases"/>
    <property type="match status" value="1"/>
</dbReference>
<dbReference type="PANTHER" id="PTHR33295">
    <property type="entry name" value="ATPASE"/>
    <property type="match status" value="1"/>
</dbReference>
<comment type="caution">
    <text evidence="3">The sequence shown here is derived from an EMBL/GenBank/DDBJ whole genome shotgun (WGS) entry which is preliminary data.</text>
</comment>
<keyword evidence="3" id="KW-0547">Nucleotide-binding</keyword>
<keyword evidence="3" id="KW-0067">ATP-binding</keyword>
<dbReference type="EMBL" id="VOGC01000002">
    <property type="protein sequence ID" value="MQN00746.1"/>
    <property type="molecule type" value="Genomic_DNA"/>
</dbReference>
<organism evidence="3 4">
    <name type="scientific">Candidatus Weimeria bifida</name>
    <dbReference type="NCBI Taxonomy" id="2599074"/>
    <lineage>
        <taxon>Bacteria</taxon>
        <taxon>Bacillati</taxon>
        <taxon>Bacillota</taxon>
        <taxon>Clostridia</taxon>
        <taxon>Lachnospirales</taxon>
        <taxon>Lachnospiraceae</taxon>
        <taxon>Candidatus Weimeria</taxon>
    </lineage>
</organism>
<protein>
    <submittedName>
        <fullName evidence="3">ATP-binding protein</fullName>
    </submittedName>
</protein>
<feature type="domain" description="DUF4143" evidence="2">
    <location>
        <begin position="221"/>
        <end position="352"/>
    </location>
</feature>
<dbReference type="PANTHER" id="PTHR33295:SF8">
    <property type="entry name" value="AAA+ ATPASE DOMAIN-CONTAINING PROTEIN"/>
    <property type="match status" value="1"/>
</dbReference>
<dbReference type="InterPro" id="IPR041682">
    <property type="entry name" value="AAA_14"/>
</dbReference>
<proteinExistence type="predicted"/>
<reference evidence="3" key="1">
    <citation type="journal article" date="2020" name="Appl. Environ. Microbiol.">
        <title>Medium-Chain Fatty Acid Synthesis by 'Candidatus Weimeria bifida' gen. nov., sp. nov., and 'Candidatus Pseudoramibacter fermentans' sp. nov.</title>
        <authorList>
            <person name="Scarborough M.J."/>
            <person name="Myers K.S."/>
            <person name="Donohue T.J."/>
            <person name="Noguera D.R."/>
        </authorList>
    </citation>
    <scope>NUCLEOTIDE SEQUENCE</scope>
    <source>
        <strain evidence="3">LCO1.1</strain>
    </source>
</reference>
<dbReference type="Proteomes" id="UP000460257">
    <property type="component" value="Unassembled WGS sequence"/>
</dbReference>
<sequence>MNRDILKQVIIDQREMYQDIPVVHRQFEFEDKVNYCFVGIRRAGKSYYMYQRIQELLSQGVKLSEIIYINFEDERLLEMTVNDLNLILEIGYELSGGTKPYVFLDEIQNVDGWSKFARRIADQKYSVCITGSNSKMLSSEIASTLGGRYMIVPVYPYSFTEYLEASGIKADDALLTGTKGRAEISGLFDKYLRYGAFPELVNIRNSREYLNSIYQTIYLGDIITRNRISNAFAVRLILKKVAESVMHPVSFTRLSNILSGTGAKISKQTIINYMGYICDSYLLFPIKNYSSKLVEKESIPKYYFQDTGLLGLLLLNSESAQLENLVAIELIRRYGLENVYYFEKNVEIDFYVPDLSLAIQVCWNMLDVPETKEREIKAFEKLHHFIPDAKCIVITNSEKASLETDGIQIDVIPAWEWLLQSKPQQ</sequence>
<dbReference type="InterPro" id="IPR025420">
    <property type="entry name" value="DUF4143"/>
</dbReference>
<feature type="domain" description="AAA" evidence="1">
    <location>
        <begin position="37"/>
        <end position="163"/>
    </location>
</feature>
<accession>A0A6N7IYR4</accession>
<dbReference type="InterPro" id="IPR027417">
    <property type="entry name" value="P-loop_NTPase"/>
</dbReference>
<gene>
    <name evidence="3" type="ORF">FRC54_01970</name>
</gene>
<dbReference type="Pfam" id="PF13173">
    <property type="entry name" value="AAA_14"/>
    <property type="match status" value="1"/>
</dbReference>
<dbReference type="Pfam" id="PF13635">
    <property type="entry name" value="DUF4143"/>
    <property type="match status" value="1"/>
</dbReference>
<evidence type="ECO:0000313" key="3">
    <source>
        <dbReference type="EMBL" id="MQN00746.1"/>
    </source>
</evidence>
<evidence type="ECO:0000259" key="2">
    <source>
        <dbReference type="Pfam" id="PF13635"/>
    </source>
</evidence>
<dbReference type="AlphaFoldDB" id="A0A6N7IYR4"/>
<dbReference type="GO" id="GO:0005524">
    <property type="term" value="F:ATP binding"/>
    <property type="evidence" value="ECO:0007669"/>
    <property type="project" value="UniProtKB-KW"/>
</dbReference>
<evidence type="ECO:0000259" key="1">
    <source>
        <dbReference type="Pfam" id="PF13173"/>
    </source>
</evidence>
<keyword evidence="4" id="KW-1185">Reference proteome</keyword>
<evidence type="ECO:0000313" key="4">
    <source>
        <dbReference type="Proteomes" id="UP000460257"/>
    </source>
</evidence>
<name>A0A6N7IYR4_9FIRM</name>